<keyword evidence="3" id="KW-1185">Reference proteome</keyword>
<dbReference type="AlphaFoldDB" id="A0A662YYC5"/>
<organism evidence="2 3">
    <name type="scientific">Acipenser ruthenus</name>
    <name type="common">Sterlet sturgeon</name>
    <dbReference type="NCBI Taxonomy" id="7906"/>
    <lineage>
        <taxon>Eukaryota</taxon>
        <taxon>Metazoa</taxon>
        <taxon>Chordata</taxon>
        <taxon>Craniata</taxon>
        <taxon>Vertebrata</taxon>
        <taxon>Euteleostomi</taxon>
        <taxon>Actinopterygii</taxon>
        <taxon>Chondrostei</taxon>
        <taxon>Acipenseriformes</taxon>
        <taxon>Acipenseridae</taxon>
        <taxon>Acipenser</taxon>
    </lineage>
</organism>
<name>A0A662YYC5_ACIRT</name>
<evidence type="ECO:0000313" key="2">
    <source>
        <dbReference type="EMBL" id="RXN01608.1"/>
    </source>
</evidence>
<evidence type="ECO:0000259" key="1">
    <source>
        <dbReference type="PROSITE" id="PS50835"/>
    </source>
</evidence>
<dbReference type="PROSITE" id="PS50835">
    <property type="entry name" value="IG_LIKE"/>
    <property type="match status" value="1"/>
</dbReference>
<dbReference type="InterPro" id="IPR036179">
    <property type="entry name" value="Ig-like_dom_sf"/>
</dbReference>
<comment type="caution">
    <text evidence="2">The sequence shown here is derived from an EMBL/GenBank/DDBJ whole genome shotgun (WGS) entry which is preliminary data.</text>
</comment>
<sequence length="88" mass="10158">MFMEGENVTLSCHVSQQKNSNSILVVRWMFSLVPDEEHLLVKMNMRKPKIAEESLTYAELELVKPQPENKSVCTGTVYAQILFEEKQL</sequence>
<gene>
    <name evidence="2" type="ORF">EOD39_6159</name>
</gene>
<reference evidence="2 3" key="1">
    <citation type="submission" date="2019-01" db="EMBL/GenBank/DDBJ databases">
        <title>Draft Genome and Complete Hox-Cluster Characterization of the Sterlet Sturgeon (Acipenser ruthenus).</title>
        <authorList>
            <person name="Wei Q."/>
        </authorList>
    </citation>
    <scope>NUCLEOTIDE SEQUENCE [LARGE SCALE GENOMIC DNA]</scope>
    <source>
        <strain evidence="2">WHYD16114868_AA</strain>
        <tissue evidence="2">Blood</tissue>
    </source>
</reference>
<evidence type="ECO:0000313" key="3">
    <source>
        <dbReference type="Proteomes" id="UP000289886"/>
    </source>
</evidence>
<dbReference type="EMBL" id="SCEB01000033">
    <property type="protein sequence ID" value="RXN01608.1"/>
    <property type="molecule type" value="Genomic_DNA"/>
</dbReference>
<proteinExistence type="predicted"/>
<dbReference type="InterPro" id="IPR007110">
    <property type="entry name" value="Ig-like_dom"/>
</dbReference>
<dbReference type="InterPro" id="IPR013783">
    <property type="entry name" value="Ig-like_fold"/>
</dbReference>
<dbReference type="Gene3D" id="2.60.40.10">
    <property type="entry name" value="Immunoglobulins"/>
    <property type="match status" value="1"/>
</dbReference>
<dbReference type="Proteomes" id="UP000289886">
    <property type="component" value="Unassembled WGS sequence"/>
</dbReference>
<keyword evidence="2" id="KW-0472">Membrane</keyword>
<accession>A0A662YYC5</accession>
<keyword evidence="2" id="KW-0812">Transmembrane</keyword>
<protein>
    <submittedName>
        <fullName evidence="2">V-set and transmembrane domain-containing protein 4</fullName>
    </submittedName>
</protein>
<feature type="domain" description="Ig-like" evidence="1">
    <location>
        <begin position="1"/>
        <end position="88"/>
    </location>
</feature>
<dbReference type="SUPFAM" id="SSF48726">
    <property type="entry name" value="Immunoglobulin"/>
    <property type="match status" value="1"/>
</dbReference>